<proteinExistence type="predicted"/>
<dbReference type="AlphaFoldDB" id="A0A9W3KYD7"/>
<dbReference type="KEGG" id="bby:CY96_25420"/>
<dbReference type="Pfam" id="PF00534">
    <property type="entry name" value="Glycos_transf_1"/>
    <property type="match status" value="1"/>
</dbReference>
<dbReference type="InterPro" id="IPR001296">
    <property type="entry name" value="Glyco_trans_1"/>
</dbReference>
<dbReference type="Proteomes" id="UP000031778">
    <property type="component" value="Chromosome"/>
</dbReference>
<sequence length="351" mass="39950">MQVYINGRFLTQRVTGVQRFAIETIKQLDLYEDYNFILLVPKDCTINYEFKNIRVEKIGTLNGHLWEQLELARYVKGHPLINLCNTAPLFKKNQIVVIHDAAVYTSPQGFSFLFRNWYKTMFYFISKRTKEILTISDFSTKELMQYLKLKKQKLGFISEGKEHFESIIENTEVLQKFSLKKNNYVLAVSSLNPNKNFKALIQAAGQLLNESFDIVIAGGADPKVFGDVNIEGANIKYLGYITDEDLKGLYRNAGCFVFPSIYEGFGLPPLEAMSVGCPVLVSNMGPMPEVSQDAAIYFNPYDTDELASKIKLVMSNDNLQTELSEKGLKQAQKFSWTTSAKQLIETIKNLD</sequence>
<dbReference type="PANTHER" id="PTHR46401">
    <property type="entry name" value="GLYCOSYLTRANSFERASE WBBK-RELATED"/>
    <property type="match status" value="1"/>
</dbReference>
<dbReference type="GO" id="GO:0016757">
    <property type="term" value="F:glycosyltransferase activity"/>
    <property type="evidence" value="ECO:0007669"/>
    <property type="project" value="UniProtKB-KW"/>
</dbReference>
<dbReference type="Gene3D" id="3.40.50.2000">
    <property type="entry name" value="Glycogen Phosphorylase B"/>
    <property type="match status" value="1"/>
</dbReference>
<keyword evidence="1" id="KW-0808">Transferase</keyword>
<evidence type="ECO:0000259" key="2">
    <source>
        <dbReference type="Pfam" id="PF00534"/>
    </source>
</evidence>
<dbReference type="SUPFAM" id="SSF53756">
    <property type="entry name" value="UDP-Glycosyltransferase/glycogen phosphorylase"/>
    <property type="match status" value="1"/>
</dbReference>
<evidence type="ECO:0000256" key="1">
    <source>
        <dbReference type="ARBA" id="ARBA00022679"/>
    </source>
</evidence>
<accession>A0A9W3KYD7</accession>
<name>A0A9W3KYD7_9BACI</name>
<organism evidence="3 4">
    <name type="scientific">Bacillus bombysepticus str. Wang</name>
    <dbReference type="NCBI Taxonomy" id="1330043"/>
    <lineage>
        <taxon>Bacteria</taxon>
        <taxon>Bacillati</taxon>
        <taxon>Bacillota</taxon>
        <taxon>Bacilli</taxon>
        <taxon>Bacillales</taxon>
        <taxon>Bacillaceae</taxon>
        <taxon>Bacillus</taxon>
        <taxon>Bacillus cereus group</taxon>
    </lineage>
</organism>
<evidence type="ECO:0000313" key="4">
    <source>
        <dbReference type="Proteomes" id="UP000031778"/>
    </source>
</evidence>
<keyword evidence="4" id="KW-1185">Reference proteome</keyword>
<keyword evidence="3" id="KW-0328">Glycosyltransferase</keyword>
<gene>
    <name evidence="3" type="ORF">CY96_25420</name>
</gene>
<feature type="domain" description="Glycosyl transferase family 1" evidence="2">
    <location>
        <begin position="179"/>
        <end position="329"/>
    </location>
</feature>
<evidence type="ECO:0000313" key="3">
    <source>
        <dbReference type="EMBL" id="AHX21200.1"/>
    </source>
</evidence>
<dbReference type="RefSeq" id="WP_044585006.1">
    <property type="nucleotide sequence ID" value="NZ_CP007512.1"/>
</dbReference>
<dbReference type="GO" id="GO:0009103">
    <property type="term" value="P:lipopolysaccharide biosynthetic process"/>
    <property type="evidence" value="ECO:0007669"/>
    <property type="project" value="TreeGrafter"/>
</dbReference>
<protein>
    <submittedName>
        <fullName evidence="3">Mannosyltransferase</fullName>
    </submittedName>
</protein>
<reference evidence="3 4" key="1">
    <citation type="submission" date="2014-03" db="EMBL/GenBank/DDBJ databases">
        <title>The Complete Genome Sequence of Bacillus bombyseptieus.</title>
        <authorList>
            <person name="Cheng T."/>
            <person name="Lin P."/>
            <person name="Jin S."/>
            <person name="Wu Y."/>
            <person name="Fu B."/>
            <person name="Long R."/>
            <person name="Liu D."/>
            <person name="Guo Y."/>
            <person name="Peng L."/>
            <person name="Xia Q."/>
        </authorList>
    </citation>
    <scope>NUCLEOTIDE SEQUENCE [LARGE SCALE GENOMIC DNA]</scope>
    <source>
        <strain evidence="4">wang</strain>
    </source>
</reference>
<dbReference type="EMBL" id="CP007512">
    <property type="protein sequence ID" value="AHX21200.1"/>
    <property type="molecule type" value="Genomic_DNA"/>
</dbReference>
<dbReference type="CDD" id="cd03809">
    <property type="entry name" value="GT4_MtfB-like"/>
    <property type="match status" value="1"/>
</dbReference>
<dbReference type="PANTHER" id="PTHR46401:SF2">
    <property type="entry name" value="GLYCOSYLTRANSFERASE WBBK-RELATED"/>
    <property type="match status" value="1"/>
</dbReference>